<evidence type="ECO:0000256" key="1">
    <source>
        <dbReference type="SAM" id="Phobius"/>
    </source>
</evidence>
<accession>A0A067MIZ2</accession>
<evidence type="ECO:0000313" key="3">
    <source>
        <dbReference type="Proteomes" id="UP000027195"/>
    </source>
</evidence>
<dbReference type="AlphaFoldDB" id="A0A067MIZ2"/>
<keyword evidence="3" id="KW-1185">Reference proteome</keyword>
<evidence type="ECO:0000313" key="2">
    <source>
        <dbReference type="EMBL" id="KDQ11541.1"/>
    </source>
</evidence>
<keyword evidence="1" id="KW-1133">Transmembrane helix</keyword>
<dbReference type="EMBL" id="KL198057">
    <property type="protein sequence ID" value="KDQ11541.1"/>
    <property type="molecule type" value="Genomic_DNA"/>
</dbReference>
<dbReference type="InParanoid" id="A0A067MIZ2"/>
<feature type="transmembrane region" description="Helical" evidence="1">
    <location>
        <begin position="132"/>
        <end position="154"/>
    </location>
</feature>
<reference evidence="3" key="1">
    <citation type="journal article" date="2014" name="Proc. Natl. Acad. Sci. U.S.A.">
        <title>Extensive sampling of basidiomycete genomes demonstrates inadequacy of the white-rot/brown-rot paradigm for wood decay fungi.</title>
        <authorList>
            <person name="Riley R."/>
            <person name="Salamov A.A."/>
            <person name="Brown D.W."/>
            <person name="Nagy L.G."/>
            <person name="Floudas D."/>
            <person name="Held B.W."/>
            <person name="Levasseur A."/>
            <person name="Lombard V."/>
            <person name="Morin E."/>
            <person name="Otillar R."/>
            <person name="Lindquist E.A."/>
            <person name="Sun H."/>
            <person name="LaButti K.M."/>
            <person name="Schmutz J."/>
            <person name="Jabbour D."/>
            <person name="Luo H."/>
            <person name="Baker S.E."/>
            <person name="Pisabarro A.G."/>
            <person name="Walton J.D."/>
            <person name="Blanchette R.A."/>
            <person name="Henrissat B."/>
            <person name="Martin F."/>
            <person name="Cullen D."/>
            <person name="Hibbett D.S."/>
            <person name="Grigoriev I.V."/>
        </authorList>
    </citation>
    <scope>NUCLEOTIDE SEQUENCE [LARGE SCALE GENOMIC DNA]</scope>
    <source>
        <strain evidence="3">FD-172 SS1</strain>
    </source>
</reference>
<keyword evidence="1" id="KW-0812">Transmembrane</keyword>
<gene>
    <name evidence="2" type="ORF">BOTBODRAFT_452026</name>
</gene>
<dbReference type="HOGENOM" id="CLU_1695199_0_0_1"/>
<dbReference type="Proteomes" id="UP000027195">
    <property type="component" value="Unassembled WGS sequence"/>
</dbReference>
<organism evidence="2 3">
    <name type="scientific">Botryobasidium botryosum (strain FD-172 SS1)</name>
    <dbReference type="NCBI Taxonomy" id="930990"/>
    <lineage>
        <taxon>Eukaryota</taxon>
        <taxon>Fungi</taxon>
        <taxon>Dikarya</taxon>
        <taxon>Basidiomycota</taxon>
        <taxon>Agaricomycotina</taxon>
        <taxon>Agaricomycetes</taxon>
        <taxon>Cantharellales</taxon>
        <taxon>Botryobasidiaceae</taxon>
        <taxon>Botryobasidium</taxon>
    </lineage>
</organism>
<protein>
    <submittedName>
        <fullName evidence="2">Uncharacterized protein</fullName>
    </submittedName>
</protein>
<name>A0A067MIZ2_BOTB1</name>
<proteinExistence type="predicted"/>
<keyword evidence="1" id="KW-0472">Membrane</keyword>
<sequence length="155" mass="17587">MFLCKYYFSYVHIFPQSWESMLRRRRCGRLTSEKCSCCSNYSNFPLLGCLASSITKVELFTDLCERGWPHERNESRSCQRNRVWYPPALTYWQPMGIQPAGCASSFRTHVSSNKSRAHSFERRRLMAPGGGLLSLILGALQAASGLPILLGASLR</sequence>